<dbReference type="SUPFAM" id="SSF52540">
    <property type="entry name" value="P-loop containing nucleoside triphosphate hydrolases"/>
    <property type="match status" value="1"/>
</dbReference>
<evidence type="ECO:0000256" key="2">
    <source>
        <dbReference type="ARBA" id="ARBA00022840"/>
    </source>
</evidence>
<reference evidence="4" key="1">
    <citation type="journal article" date="2011" name="J. Bacteriol.">
        <title>Genome sequences of eight morphologically diverse alphaproteobacteria.</title>
        <authorList>
            <consortium name="US DOE Joint Genome Institute"/>
            <person name="Brown P.J."/>
            <person name="Kysela D.T."/>
            <person name="Buechlein A."/>
            <person name="Hemmerich C."/>
            <person name="Brun Y.V."/>
        </authorList>
    </citation>
    <scope>NUCLEOTIDE SEQUENCE [LARGE SCALE GENOMIC DNA]</scope>
    <source>
        <strain evidence="4">ATCC 51888 / DSM 1869 / NCIB 11706 / TK 0415</strain>
    </source>
</reference>
<keyword evidence="4" id="KW-1185">Reference proteome</keyword>
<organism evidence="3 4">
    <name type="scientific">Hyphomicrobium denitrificans (strain ATCC 51888 / DSM 1869 / NCIMB 11706 / TK 0415)</name>
    <dbReference type="NCBI Taxonomy" id="582899"/>
    <lineage>
        <taxon>Bacteria</taxon>
        <taxon>Pseudomonadati</taxon>
        <taxon>Pseudomonadota</taxon>
        <taxon>Alphaproteobacteria</taxon>
        <taxon>Hyphomicrobiales</taxon>
        <taxon>Hyphomicrobiaceae</taxon>
        <taxon>Hyphomicrobium</taxon>
    </lineage>
</organism>
<dbReference type="NCBIfam" id="NF040713">
    <property type="entry name" value="ZapE"/>
    <property type="match status" value="1"/>
</dbReference>
<keyword evidence="1" id="KW-0547">Nucleotide-binding</keyword>
<dbReference type="Gene3D" id="3.40.50.300">
    <property type="entry name" value="P-loop containing nucleotide triphosphate hydrolases"/>
    <property type="match status" value="1"/>
</dbReference>
<dbReference type="eggNOG" id="COG1485">
    <property type="taxonomic scope" value="Bacteria"/>
</dbReference>
<evidence type="ECO:0000313" key="4">
    <source>
        <dbReference type="Proteomes" id="UP000002033"/>
    </source>
</evidence>
<dbReference type="Proteomes" id="UP000002033">
    <property type="component" value="Chromosome"/>
</dbReference>
<keyword evidence="2" id="KW-0067">ATP-binding</keyword>
<dbReference type="HOGENOM" id="CLU_008681_0_1_5"/>
<dbReference type="STRING" id="582899.Hden_3232"/>
<dbReference type="Pfam" id="PF03969">
    <property type="entry name" value="AFG1_ATPase"/>
    <property type="match status" value="1"/>
</dbReference>
<gene>
    <name evidence="3" type="ordered locus">Hden_3232</name>
</gene>
<dbReference type="PANTHER" id="PTHR12169:SF6">
    <property type="entry name" value="AFG1-LIKE ATPASE"/>
    <property type="match status" value="1"/>
</dbReference>
<dbReference type="InterPro" id="IPR027417">
    <property type="entry name" value="P-loop_NTPase"/>
</dbReference>
<accession>D8JWR8</accession>
<dbReference type="KEGG" id="hdn:Hden_3232"/>
<evidence type="ECO:0000313" key="3">
    <source>
        <dbReference type="EMBL" id="ADJ25026.1"/>
    </source>
</evidence>
<dbReference type="PANTHER" id="PTHR12169">
    <property type="entry name" value="ATPASE N2B"/>
    <property type="match status" value="1"/>
</dbReference>
<dbReference type="GO" id="GO:0005737">
    <property type="term" value="C:cytoplasm"/>
    <property type="evidence" value="ECO:0007669"/>
    <property type="project" value="TreeGrafter"/>
</dbReference>
<name>D8JWR8_HYPDA</name>
<dbReference type="AlphaFoldDB" id="D8JWR8"/>
<dbReference type="GO" id="GO:0016887">
    <property type="term" value="F:ATP hydrolysis activity"/>
    <property type="evidence" value="ECO:0007669"/>
    <property type="project" value="InterPro"/>
</dbReference>
<dbReference type="InterPro" id="IPR005654">
    <property type="entry name" value="ATPase_AFG1-like"/>
</dbReference>
<proteinExistence type="predicted"/>
<sequence length="386" mass="43007">MLRAEHHPDYRGMAIWAGRMGTIIDGYRQRLAEHEIEPDPAQAFLAARLDELQASLVASHRNRSVFSRLLGRSSETPKGLYVWGAVGRGKTMLMDLFFETIEFEPKRRAHFHEFMADVHDRIGAARDETPGDPIPHVASAIAREARLLCFDEMHVSDIADAMILGRLFQNLFAAGVTVVATSNARPSDLYKNGLNRQLFLPFIDLIGAHMDVVELQSEKDFRLDKLSGAQLYFYPADAVARASLDAHWDRLTGKHPGKPQTLEVKGRKLVVPLASVGVARFSFDELCNRPLGANDYLHIAHAFHTVIIDDIPVLTPERRDVARRFINLVDSLYDSRICLIASAAAEPSALYPEGSGSEAFQRTASRLTEMRSEAYLAGHSGGRARH</sequence>
<dbReference type="GO" id="GO:0005524">
    <property type="term" value="F:ATP binding"/>
    <property type="evidence" value="ECO:0007669"/>
    <property type="project" value="UniProtKB-KW"/>
</dbReference>
<dbReference type="EMBL" id="CP002083">
    <property type="protein sequence ID" value="ADJ25026.1"/>
    <property type="molecule type" value="Genomic_DNA"/>
</dbReference>
<evidence type="ECO:0000256" key="1">
    <source>
        <dbReference type="ARBA" id="ARBA00022741"/>
    </source>
</evidence>
<protein>
    <submittedName>
        <fullName evidence="3">AFG1-family ATPase</fullName>
    </submittedName>
</protein>